<keyword evidence="1" id="KW-0732">Signal</keyword>
<feature type="signal peptide" evidence="1">
    <location>
        <begin position="1"/>
        <end position="22"/>
    </location>
</feature>
<evidence type="ECO:0000256" key="1">
    <source>
        <dbReference type="SAM" id="SignalP"/>
    </source>
</evidence>
<feature type="chain" id="PRO_5008676387" description="Glycoamylase-like domain-containing protein" evidence="1">
    <location>
        <begin position="23"/>
        <end position="443"/>
    </location>
</feature>
<evidence type="ECO:0008006" key="4">
    <source>
        <dbReference type="Google" id="ProtNLM"/>
    </source>
</evidence>
<name>A0A1C3J889_9VIBR</name>
<protein>
    <recommendedName>
        <fullName evidence="4">Glycoamylase-like domain-containing protein</fullName>
    </recommendedName>
</protein>
<accession>A0A1C3J889</accession>
<dbReference type="Proteomes" id="UP000092819">
    <property type="component" value="Unassembled WGS sequence"/>
</dbReference>
<dbReference type="Gene3D" id="1.50.10.140">
    <property type="match status" value="1"/>
</dbReference>
<reference evidence="3" key="1">
    <citation type="submission" date="2016-06" db="EMBL/GenBank/DDBJ databases">
        <authorList>
            <person name="Rodrigo-Torres L."/>
            <person name="Arahal D.R."/>
        </authorList>
    </citation>
    <scope>NUCLEOTIDE SEQUENCE [LARGE SCALE GENOMIC DNA]</scope>
    <source>
        <strain evidence="3">CECT 7224</strain>
    </source>
</reference>
<proteinExistence type="predicted"/>
<sequence length="443" mass="50184">MKKKITALIVGAMLSASLPTYASNDVEQTSPVRVEQKSDAEIIESLYRGGYAYWQQLRNDNGSYEDKLHLNGHRDHLGSIANSGMGLVALTIGHANGWEPKAEQLALQTLRMLAGEDPTITVPQNATNTFIHFYNTQTGEAAGDDWSPVDSAIMILGAQFAKNYFSDNAEITRLADFLYGNTDLTPYIADVKTGRIYLAQYTDGSFKKWRTKAFNEYMLVASVANQQAKDKRIKTANPANARKFWDVWYASTKYLPVAKYNNIPVLSEGETWFTSQFNFLFNNYLMSDFSTNTQFSEALKQSAKADYAFWQDVDIDGVDIKEYEWGSGAGACPNGYCVDRFHFEGDRQFNENLVISPHILAGYLPFNERAKDDLIATYRDDSINAKFELDGGYEILWRYSHDQPEWKAEWIEGVDFSTFLFGLAAMPEHLGLDFFNNNNHYNN</sequence>
<keyword evidence="3" id="KW-1185">Reference proteome</keyword>
<evidence type="ECO:0000313" key="3">
    <source>
        <dbReference type="Proteomes" id="UP000092819"/>
    </source>
</evidence>
<dbReference type="AlphaFoldDB" id="A0A1C3J889"/>
<evidence type="ECO:0000313" key="2">
    <source>
        <dbReference type="EMBL" id="SBT11295.1"/>
    </source>
</evidence>
<gene>
    <name evidence="2" type="ORF">VCE7224_00011</name>
</gene>
<organism evidence="2 3">
    <name type="scientific">Vibrio celticus</name>
    <dbReference type="NCBI Taxonomy" id="446372"/>
    <lineage>
        <taxon>Bacteria</taxon>
        <taxon>Pseudomonadati</taxon>
        <taxon>Pseudomonadota</taxon>
        <taxon>Gammaproteobacteria</taxon>
        <taxon>Vibrionales</taxon>
        <taxon>Vibrionaceae</taxon>
        <taxon>Vibrio</taxon>
    </lineage>
</organism>
<dbReference type="RefSeq" id="WP_065675132.1">
    <property type="nucleotide sequence ID" value="NZ_AP025463.1"/>
</dbReference>
<dbReference type="EMBL" id="FLQZ01000001">
    <property type="protein sequence ID" value="SBT11295.1"/>
    <property type="molecule type" value="Genomic_DNA"/>
</dbReference>